<accession>A0A382W706</accession>
<dbReference type="EMBL" id="UINC01157451">
    <property type="protein sequence ID" value="SVD54444.1"/>
    <property type="molecule type" value="Genomic_DNA"/>
</dbReference>
<name>A0A382W706_9ZZZZ</name>
<dbReference type="AlphaFoldDB" id="A0A382W706"/>
<sequence>MAKAVFEDDLSEDYSCHPCVAQEQHREDRKQDLGPFRFSTSWRKSSSAVWLWQLLAFAQQSQANQKKAMV</sequence>
<organism evidence="1">
    <name type="scientific">marine metagenome</name>
    <dbReference type="NCBI Taxonomy" id="408172"/>
    <lineage>
        <taxon>unclassified sequences</taxon>
        <taxon>metagenomes</taxon>
        <taxon>ecological metagenomes</taxon>
    </lineage>
</organism>
<evidence type="ECO:0000313" key="1">
    <source>
        <dbReference type="EMBL" id="SVD54444.1"/>
    </source>
</evidence>
<reference evidence="1" key="1">
    <citation type="submission" date="2018-05" db="EMBL/GenBank/DDBJ databases">
        <authorList>
            <person name="Lanie J.A."/>
            <person name="Ng W.-L."/>
            <person name="Kazmierczak K.M."/>
            <person name="Andrzejewski T.M."/>
            <person name="Davidsen T.M."/>
            <person name="Wayne K.J."/>
            <person name="Tettelin H."/>
            <person name="Glass J.I."/>
            <person name="Rusch D."/>
            <person name="Podicherti R."/>
            <person name="Tsui H.-C.T."/>
            <person name="Winkler M.E."/>
        </authorList>
    </citation>
    <scope>NUCLEOTIDE SEQUENCE</scope>
</reference>
<gene>
    <name evidence="1" type="ORF">METZ01_LOCUS407298</name>
</gene>
<proteinExistence type="predicted"/>
<protein>
    <submittedName>
        <fullName evidence="1">Uncharacterized protein</fullName>
    </submittedName>
</protein>